<feature type="transmembrane region" description="Helical" evidence="2">
    <location>
        <begin position="153"/>
        <end position="176"/>
    </location>
</feature>
<evidence type="ECO:0000313" key="3">
    <source>
        <dbReference type="EMBL" id="ROZ64777.1"/>
    </source>
</evidence>
<feature type="transmembrane region" description="Helical" evidence="2">
    <location>
        <begin position="77"/>
        <end position="97"/>
    </location>
</feature>
<feature type="transmembrane region" description="Helical" evidence="2">
    <location>
        <begin position="104"/>
        <end position="126"/>
    </location>
</feature>
<keyword evidence="2" id="KW-0472">Membrane</keyword>
<keyword evidence="2" id="KW-0812">Transmembrane</keyword>
<dbReference type="Proteomes" id="UP000270616">
    <property type="component" value="Unassembled WGS sequence"/>
</dbReference>
<reference evidence="3 4" key="1">
    <citation type="submission" date="2018-10" db="EMBL/GenBank/DDBJ databases">
        <title>Kocuria sp. M5W7-7, whole genome shotgun sequence.</title>
        <authorList>
            <person name="Tuo L."/>
        </authorList>
    </citation>
    <scope>NUCLEOTIDE SEQUENCE [LARGE SCALE GENOMIC DNA]</scope>
    <source>
        <strain evidence="3 4">M5W7-7</strain>
    </source>
</reference>
<feature type="region of interest" description="Disordered" evidence="1">
    <location>
        <begin position="190"/>
        <end position="212"/>
    </location>
</feature>
<dbReference type="InterPro" id="IPR019051">
    <property type="entry name" value="Trp_biosyn_TM_oprn/chp"/>
</dbReference>
<keyword evidence="2" id="KW-1133">Transmembrane helix</keyword>
<evidence type="ECO:0000256" key="2">
    <source>
        <dbReference type="SAM" id="Phobius"/>
    </source>
</evidence>
<dbReference type="EMBL" id="RKMF01000002">
    <property type="protein sequence ID" value="ROZ64777.1"/>
    <property type="molecule type" value="Genomic_DNA"/>
</dbReference>
<feature type="region of interest" description="Disordered" evidence="1">
    <location>
        <begin position="1"/>
        <end position="24"/>
    </location>
</feature>
<proteinExistence type="predicted"/>
<feature type="transmembrane region" description="Helical" evidence="2">
    <location>
        <begin position="37"/>
        <end position="57"/>
    </location>
</feature>
<accession>A0A3N3ZVU6</accession>
<keyword evidence="4" id="KW-1185">Reference proteome</keyword>
<evidence type="ECO:0000256" key="1">
    <source>
        <dbReference type="SAM" id="MobiDB-lite"/>
    </source>
</evidence>
<protein>
    <recommendedName>
        <fullName evidence="5">Trp biosynthesis protein</fullName>
    </recommendedName>
</protein>
<dbReference type="Pfam" id="PF09534">
    <property type="entry name" value="Trp_oprn_chp"/>
    <property type="match status" value="1"/>
</dbReference>
<organism evidence="3 4">
    <name type="scientific">Kocuria soli</name>
    <dbReference type="NCBI Taxonomy" id="2485125"/>
    <lineage>
        <taxon>Bacteria</taxon>
        <taxon>Bacillati</taxon>
        <taxon>Actinomycetota</taxon>
        <taxon>Actinomycetes</taxon>
        <taxon>Micrococcales</taxon>
        <taxon>Micrococcaceae</taxon>
        <taxon>Kocuria</taxon>
    </lineage>
</organism>
<comment type="caution">
    <text evidence="3">The sequence shown here is derived from an EMBL/GenBank/DDBJ whole genome shotgun (WGS) entry which is preliminary data.</text>
</comment>
<sequence length="234" mass="23812">MTQQSDGAAACGPDGRTITRPRPGGAAVRRLRGKGPLVLLNLVLAALLFGSASLVWFNVTVPNPVQDVHVAVRGTQAAPAVPALALVAAAAALALSIAGRRVRWVVAAIIPLVAVGAVASVLGAVLQPDHATETAVGDSSGLIGADTEQVMSFWPWCAVATGLLLVLSGVWTMIVMRGWAVGGTSKYQVTRGEGADGADRGSPSLGSGHDADLARRDGIDAWDALSEGDDPTGR</sequence>
<dbReference type="AlphaFoldDB" id="A0A3N3ZVU6"/>
<name>A0A3N3ZVU6_9MICC</name>
<evidence type="ECO:0008006" key="5">
    <source>
        <dbReference type="Google" id="ProtNLM"/>
    </source>
</evidence>
<gene>
    <name evidence="3" type="ORF">EDL96_02795</name>
</gene>
<evidence type="ECO:0000313" key="4">
    <source>
        <dbReference type="Proteomes" id="UP000270616"/>
    </source>
</evidence>